<dbReference type="SMART" id="SM00091">
    <property type="entry name" value="PAS"/>
    <property type="match status" value="1"/>
</dbReference>
<dbReference type="InterPro" id="IPR036513">
    <property type="entry name" value="STAS_dom_sf"/>
</dbReference>
<dbReference type="Gene3D" id="3.30.750.24">
    <property type="entry name" value="STAS domain"/>
    <property type="match status" value="1"/>
</dbReference>
<feature type="domain" description="STAS" evidence="1">
    <location>
        <begin position="136"/>
        <end position="239"/>
    </location>
</feature>
<reference evidence="2 3" key="1">
    <citation type="submission" date="2019-07" db="EMBL/GenBank/DDBJ databases">
        <title>Whole genome shotgun sequence of Halobacillus faecis NBRC 103569.</title>
        <authorList>
            <person name="Hosoyama A."/>
            <person name="Uohara A."/>
            <person name="Ohji S."/>
            <person name="Ichikawa N."/>
        </authorList>
    </citation>
    <scope>NUCLEOTIDE SEQUENCE [LARGE SCALE GENOMIC DNA]</scope>
    <source>
        <strain evidence="2 3">NBRC 103569</strain>
    </source>
</reference>
<dbReference type="PANTHER" id="PTHR33745">
    <property type="entry name" value="RSBT ANTAGONIST PROTEIN RSBS-RELATED"/>
    <property type="match status" value="1"/>
</dbReference>
<dbReference type="RefSeq" id="WP_146813685.1">
    <property type="nucleotide sequence ID" value="NZ_BJYD01000006.1"/>
</dbReference>
<dbReference type="EMBL" id="BJYD01000006">
    <property type="protein sequence ID" value="GEN52677.1"/>
    <property type="molecule type" value="Genomic_DNA"/>
</dbReference>
<dbReference type="Proteomes" id="UP000321886">
    <property type="component" value="Unassembled WGS sequence"/>
</dbReference>
<dbReference type="PROSITE" id="PS50801">
    <property type="entry name" value="STAS"/>
    <property type="match status" value="1"/>
</dbReference>
<protein>
    <recommendedName>
        <fullName evidence="1">STAS domain-containing protein</fullName>
    </recommendedName>
</protein>
<dbReference type="InterPro" id="IPR013656">
    <property type="entry name" value="PAS_4"/>
</dbReference>
<comment type="caution">
    <text evidence="2">The sequence shown here is derived from an EMBL/GenBank/DDBJ whole genome shotgun (WGS) entry which is preliminary data.</text>
</comment>
<dbReference type="SUPFAM" id="SSF55785">
    <property type="entry name" value="PYP-like sensor domain (PAS domain)"/>
    <property type="match status" value="1"/>
</dbReference>
<evidence type="ECO:0000313" key="3">
    <source>
        <dbReference type="Proteomes" id="UP000321886"/>
    </source>
</evidence>
<dbReference type="Gene3D" id="3.30.450.20">
    <property type="entry name" value="PAS domain"/>
    <property type="match status" value="1"/>
</dbReference>
<sequence>MTPENEVFDQLSLGVMVIDLDYRITQMNKQGARLLQVDGKNSIGESVYDLFPDAPEEVRHVERTLRTSKEFTFDAVPFQWGKYNFYFSIRTRILEDNGEVYGAMVEYNDVTDYYEKEQRMRKWMEDMSVNVIPLSDGLALLPLQPTMDQIEFQYILDRGLQNVVDMKANQLIIDCSTLSTVDIVFFEKLSKLIQSLSLMGIRVTISGMKPVLSKLWVSSNLPPLHVKFFTNLQVALKDLYNK</sequence>
<evidence type="ECO:0000313" key="2">
    <source>
        <dbReference type="EMBL" id="GEN52677.1"/>
    </source>
</evidence>
<dbReference type="OrthoDB" id="2842067at2"/>
<keyword evidence="3" id="KW-1185">Reference proteome</keyword>
<organism evidence="2 3">
    <name type="scientific">Halobacillus faecis</name>
    <dbReference type="NCBI Taxonomy" id="360184"/>
    <lineage>
        <taxon>Bacteria</taxon>
        <taxon>Bacillati</taxon>
        <taxon>Bacillota</taxon>
        <taxon>Bacilli</taxon>
        <taxon>Bacillales</taxon>
        <taxon>Bacillaceae</taxon>
        <taxon>Halobacillus</taxon>
    </lineage>
</organism>
<dbReference type="CDD" id="cd07041">
    <property type="entry name" value="STAS_RsbR_RsbS_like"/>
    <property type="match status" value="1"/>
</dbReference>
<dbReference type="PANTHER" id="PTHR33745:SF8">
    <property type="entry name" value="BLUE-LIGHT PHOTORECEPTOR"/>
    <property type="match status" value="1"/>
</dbReference>
<gene>
    <name evidence="2" type="ORF">HFA01_09390</name>
</gene>
<dbReference type="AlphaFoldDB" id="A0A511WNP4"/>
<dbReference type="InterPro" id="IPR000014">
    <property type="entry name" value="PAS"/>
</dbReference>
<dbReference type="InterPro" id="IPR051932">
    <property type="entry name" value="Bact_StressResp_Reg"/>
</dbReference>
<dbReference type="CDD" id="cd00130">
    <property type="entry name" value="PAS"/>
    <property type="match status" value="1"/>
</dbReference>
<dbReference type="InterPro" id="IPR035965">
    <property type="entry name" value="PAS-like_dom_sf"/>
</dbReference>
<dbReference type="Pfam" id="PF08448">
    <property type="entry name" value="PAS_4"/>
    <property type="match status" value="1"/>
</dbReference>
<proteinExistence type="predicted"/>
<dbReference type="Pfam" id="PF01740">
    <property type="entry name" value="STAS"/>
    <property type="match status" value="1"/>
</dbReference>
<name>A0A511WNP4_9BACI</name>
<evidence type="ECO:0000259" key="1">
    <source>
        <dbReference type="PROSITE" id="PS50801"/>
    </source>
</evidence>
<dbReference type="InterPro" id="IPR002645">
    <property type="entry name" value="STAS_dom"/>
</dbReference>
<accession>A0A511WNP4</accession>
<dbReference type="SUPFAM" id="SSF52091">
    <property type="entry name" value="SpoIIaa-like"/>
    <property type="match status" value="1"/>
</dbReference>